<dbReference type="PANTHER" id="PTHR14969">
    <property type="entry name" value="SPHINGOSINE-1-PHOSPHATE PHOSPHOHYDROLASE"/>
    <property type="match status" value="1"/>
</dbReference>
<evidence type="ECO:0000313" key="3">
    <source>
        <dbReference type="EMBL" id="EHS85554.1"/>
    </source>
</evidence>
<name>H4GKA2_9LACO</name>
<comment type="caution">
    <text evidence="3">The sequence shown here is derived from an EMBL/GenBank/DDBJ whole genome shotgun (WGS) entry which is preliminary data.</text>
</comment>
<feature type="transmembrane region" description="Helical" evidence="1">
    <location>
        <begin position="75"/>
        <end position="94"/>
    </location>
</feature>
<gene>
    <name evidence="3" type="ORF">PS3_3345</name>
</gene>
<proteinExistence type="predicted"/>
<dbReference type="Proteomes" id="UP000004567">
    <property type="component" value="Unassembled WGS sequence"/>
</dbReference>
<keyword evidence="1" id="KW-1133">Transmembrane helix</keyword>
<organism evidence="3 4">
    <name type="scientific">Limosilactobacillus gastricus PS3</name>
    <dbReference type="NCBI Taxonomy" id="1144300"/>
    <lineage>
        <taxon>Bacteria</taxon>
        <taxon>Bacillati</taxon>
        <taxon>Bacillota</taxon>
        <taxon>Bacilli</taxon>
        <taxon>Lactobacillales</taxon>
        <taxon>Lactobacillaceae</taxon>
        <taxon>Limosilactobacillus</taxon>
    </lineage>
</organism>
<evidence type="ECO:0000313" key="4">
    <source>
        <dbReference type="Proteomes" id="UP000004567"/>
    </source>
</evidence>
<dbReference type="EMBL" id="AICN01000062">
    <property type="protein sequence ID" value="EHS85554.1"/>
    <property type="molecule type" value="Genomic_DNA"/>
</dbReference>
<feature type="domain" description="Phosphatidic acid phosphatase type 2/haloperoxidase" evidence="2">
    <location>
        <begin position="75"/>
        <end position="181"/>
    </location>
</feature>
<protein>
    <submittedName>
        <fullName evidence="3">Membrane-associated phospholipid phosphatase</fullName>
    </submittedName>
</protein>
<sequence length="191" mass="22085">MITWVVIVVLLVGFFTMMIGINRGWWRGLDQWAFLHVTNQQDHRFWHQVAFLGQPWLTVGWIIAISLWWLLQGQWLLTIWTLGVLGIANVIGIITKKVVSRTRPVGHLPHDDDFSFPSGHVLGLTLLVNLLIFYWPSWGVVLLAVLWWLLVASSRLVLRAHHLSDLIGTLCFAQAWFLICDKLLTLVWLKF</sequence>
<dbReference type="RefSeq" id="WP_007122485.1">
    <property type="nucleotide sequence ID" value="NZ_AICN01000062.1"/>
</dbReference>
<accession>H4GKA2</accession>
<dbReference type="STRING" id="1144300.PS3_3345"/>
<feature type="transmembrane region" description="Helical" evidence="1">
    <location>
        <begin position="170"/>
        <end position="189"/>
    </location>
</feature>
<keyword evidence="1" id="KW-0472">Membrane</keyword>
<dbReference type="Gene3D" id="1.20.144.10">
    <property type="entry name" value="Phosphatidic acid phosphatase type 2/haloperoxidase"/>
    <property type="match status" value="1"/>
</dbReference>
<dbReference type="InterPro" id="IPR036938">
    <property type="entry name" value="PAP2/HPO_sf"/>
</dbReference>
<dbReference type="PANTHER" id="PTHR14969:SF13">
    <property type="entry name" value="AT30094P"/>
    <property type="match status" value="1"/>
</dbReference>
<feature type="transmembrane region" description="Helical" evidence="1">
    <location>
        <begin position="45"/>
        <end position="69"/>
    </location>
</feature>
<dbReference type="InterPro" id="IPR000326">
    <property type="entry name" value="PAP2/HPO"/>
</dbReference>
<evidence type="ECO:0000259" key="2">
    <source>
        <dbReference type="SMART" id="SM00014"/>
    </source>
</evidence>
<reference evidence="3 4" key="1">
    <citation type="journal article" date="2013" name="Genome Announc.">
        <title>Genome Sequence of Lactobacillus gastricus PS3, a Strain Isolated from Human Milk.</title>
        <authorList>
            <person name="Martin V."/>
            <person name="Cardenas N."/>
            <person name="Jimenez E."/>
            <person name="Maldonado A."/>
            <person name="Rodriguez J.M."/>
            <person name="Fernandez L."/>
        </authorList>
    </citation>
    <scope>NUCLEOTIDE SEQUENCE [LARGE SCALE GENOMIC DNA]</scope>
    <source>
        <strain evidence="3 4">PS3</strain>
    </source>
</reference>
<feature type="transmembrane region" description="Helical" evidence="1">
    <location>
        <begin position="140"/>
        <end position="158"/>
    </location>
</feature>
<dbReference type="Pfam" id="PF01569">
    <property type="entry name" value="PAP2"/>
    <property type="match status" value="1"/>
</dbReference>
<dbReference type="SMART" id="SM00014">
    <property type="entry name" value="acidPPc"/>
    <property type="match status" value="1"/>
</dbReference>
<dbReference type="PATRIC" id="fig|1144300.3.peg.1369"/>
<feature type="transmembrane region" description="Helical" evidence="1">
    <location>
        <begin position="6"/>
        <end position="25"/>
    </location>
</feature>
<dbReference type="AlphaFoldDB" id="H4GKA2"/>
<keyword evidence="1" id="KW-0812">Transmembrane</keyword>
<dbReference type="SUPFAM" id="SSF48317">
    <property type="entry name" value="Acid phosphatase/Vanadium-dependent haloperoxidase"/>
    <property type="match status" value="1"/>
</dbReference>
<evidence type="ECO:0000256" key="1">
    <source>
        <dbReference type="SAM" id="Phobius"/>
    </source>
</evidence>